<sequence length="1367" mass="158906">MIKNKDASPSVENDENILLSEARKRKAPPNIVDSIVEEKRTKVEESDQIPGERNINDDAKSDDTIDLEKYKNLLKKNINDELVVDTKSEQKAGRLILSEVIFDNFKSYLGKKVLGEFDKNFTSIVGNNGSGKSNVIDGFLFVFDYSPRKIRMKKYCDLIHHSSQGSPDYASVEIHFKRIDNEAVVEEFNVKRSVNMDNKTYYEIDGQKCEKKFVKTFLKDHGLGLDHDRFLILQGEVENISLLKSKGEKEGEDGLLEYLDDIIGTSIYKKYIKELDEAIIELQKIITLKKRKVKDAQDYLDAINAKISNTIKSCRIMNAINDKRYVILNVEKRELHVKIEAAKNEYDKDIVEAKIMEQKKYDLAKEIARYKNKRRSLEEEFTKARDELFEVNSILSQLENELLSCKMKLKACEDESEDRQRENEKLTEEIQGLLEEPNKIRDCITKAKEELKALEQNTEELFLKKSEAENKFVLEREKYSNELESKEKIYRDQNADILTLKNIRNTKENSLELALSDHIKIKKKIEDIKNKIKHMEIENNNNLKELDEYRNKLNDIQREKNISNTNIKNIENNILDIDKDIASTKIELQKLTTEYGTMKGEESGDSKTQFLNKCGCKGFHGRLGDLAQIDSKYDIALSTLGGNQLNLYVVDTIEDGQYLVKKLKDNNRGIASFMAIDQISQSSNMNKKVNYPSGALRAFDLLTITDKAVTNCFYYVYRESLVVNSVKDFEPTKRALGKSFTKMCSLDGAISESSGKITGGGRPIKGQIGGKNTASRTFSESDKRNYEISIGNLNKKLVDLKNNYTNYTENLYNLKEKIRNCSFKEEEYIGKINSILQLIKTHPRRQKTLENELKYAQEDCRNIQIDEVNVENIKREIMEINNKMESHEEFLKESKKDYYKINSVVEKLRRDIVGTLENEYTNLLKEKEIKVNEIEKLNKQFSSSQSKCARKTKELKANDEYLNSLTNKKFELEEIIETHEDKVKELRKAREEWNDKYTRLGELMRSNHQLLELERRENEVAISLDDINLTINKVKDQIRQYKEQKKEVNVHLNAVKYVFFSEMAKLPSEVVEFNKEEPYYNERVEKAEKDFIASILNNEIMECTGFVKVSPEQLNIEFIDEVRLKEFQQFKDDLKILSDINKDPLDYEVISEYIQCSENRDLMGKIHKNYINVYESLKIKYDELIRKRYKKFQEGFEVISKNVKNVYRQITFGGDAELECIDIFDPYSSGILYSVRPPGKSWKKMTNLSGGEKTLSSLAFIFALHFFNPTPLYVMDEIDAALDFRNVGIIADYIRERTQNAQFIVISLRKELYEKCNKVLGIWKINDVSRCMVHFSNSYCSRKTLDPSSNDDFGGLLKKLKSLRDKK</sequence>
<evidence type="ECO:0000256" key="3">
    <source>
        <dbReference type="ARBA" id="ARBA00022741"/>
    </source>
</evidence>
<accession>A0A0N4ZNR0</accession>
<comment type="similarity">
    <text evidence="2">Belongs to the SMC family. SMC4 subfamily.</text>
</comment>
<dbReference type="GO" id="GO:0005524">
    <property type="term" value="F:ATP binding"/>
    <property type="evidence" value="ECO:0007669"/>
    <property type="project" value="UniProtKB-KW"/>
</dbReference>
<dbReference type="PANTHER" id="PTHR18937:SF172">
    <property type="entry name" value="STRUCTURAL MAINTENANCE OF CHROMOSOMES PROTEIN"/>
    <property type="match status" value="1"/>
</dbReference>
<dbReference type="SMART" id="SM00968">
    <property type="entry name" value="SMC_hinge"/>
    <property type="match status" value="1"/>
</dbReference>
<evidence type="ECO:0000256" key="1">
    <source>
        <dbReference type="ARBA" id="ARBA00004123"/>
    </source>
</evidence>
<dbReference type="STRING" id="131310.A0A0N4ZNR0"/>
<keyword evidence="3" id="KW-0547">Nucleotide-binding</keyword>
<keyword evidence="5 9" id="KW-0175">Coiled coil</keyword>
<dbReference type="InterPro" id="IPR036277">
    <property type="entry name" value="SMC_hinge_sf"/>
</dbReference>
<evidence type="ECO:0000256" key="9">
    <source>
        <dbReference type="SAM" id="Coils"/>
    </source>
</evidence>
<evidence type="ECO:0000256" key="10">
    <source>
        <dbReference type="SAM" id="MobiDB-lite"/>
    </source>
</evidence>
<dbReference type="SUPFAM" id="SSF52540">
    <property type="entry name" value="P-loop containing nucleoside triphosphate hydrolases"/>
    <property type="match status" value="1"/>
</dbReference>
<evidence type="ECO:0000256" key="2">
    <source>
        <dbReference type="ARBA" id="ARBA00006005"/>
    </source>
</evidence>
<keyword evidence="4" id="KW-0067">ATP-binding</keyword>
<dbReference type="InterPro" id="IPR010935">
    <property type="entry name" value="SMC_hinge"/>
</dbReference>
<dbReference type="SUPFAM" id="SSF75553">
    <property type="entry name" value="Smc hinge domain"/>
    <property type="match status" value="1"/>
</dbReference>
<protein>
    <recommendedName>
        <fullName evidence="8">Structural maintenance of chromosomes protein</fullName>
    </recommendedName>
</protein>
<dbReference type="GO" id="GO:0016887">
    <property type="term" value="F:ATP hydrolysis activity"/>
    <property type="evidence" value="ECO:0007669"/>
    <property type="project" value="InterPro"/>
</dbReference>
<dbReference type="InterPro" id="IPR003395">
    <property type="entry name" value="RecF/RecN/SMC_N"/>
</dbReference>
<feature type="region of interest" description="Disordered" evidence="10">
    <location>
        <begin position="1"/>
        <end position="26"/>
    </location>
</feature>
<dbReference type="GO" id="GO:0007076">
    <property type="term" value="P:mitotic chromosome condensation"/>
    <property type="evidence" value="ECO:0007669"/>
    <property type="project" value="TreeGrafter"/>
</dbReference>
<dbReference type="Pfam" id="PF06470">
    <property type="entry name" value="SMC_hinge"/>
    <property type="match status" value="1"/>
</dbReference>
<dbReference type="InterPro" id="IPR027417">
    <property type="entry name" value="P-loop_NTPase"/>
</dbReference>
<proteinExistence type="inferred from homology"/>
<comment type="subcellular location">
    <subcellularLocation>
        <location evidence="1 8">Nucleus</location>
    </subcellularLocation>
</comment>
<dbReference type="GO" id="GO:0005634">
    <property type="term" value="C:nucleus"/>
    <property type="evidence" value="ECO:0007669"/>
    <property type="project" value="UniProtKB-SubCell"/>
</dbReference>
<dbReference type="Gene3D" id="3.30.70.1620">
    <property type="match status" value="1"/>
</dbReference>
<feature type="domain" description="SMC hinge" evidence="11">
    <location>
        <begin position="617"/>
        <end position="733"/>
    </location>
</feature>
<dbReference type="WBParaSite" id="PTRK_0001017300.1">
    <property type="protein sequence ID" value="PTRK_0001017300.1"/>
    <property type="gene ID" value="PTRK_0001017300"/>
</dbReference>
<keyword evidence="6" id="KW-0226">DNA condensation</keyword>
<dbReference type="Pfam" id="PF02463">
    <property type="entry name" value="SMC_N"/>
    <property type="match status" value="1"/>
</dbReference>
<evidence type="ECO:0000256" key="8">
    <source>
        <dbReference type="PIRNR" id="PIRNR005719"/>
    </source>
</evidence>
<name>A0A0N4ZNR0_PARTI</name>
<feature type="coiled-coil region" evidence="9">
    <location>
        <begin position="325"/>
        <end position="587"/>
    </location>
</feature>
<evidence type="ECO:0000313" key="13">
    <source>
        <dbReference type="WBParaSite" id="PTRK_0001017300.1"/>
    </source>
</evidence>
<dbReference type="Gene3D" id="1.20.1060.20">
    <property type="match status" value="1"/>
</dbReference>
<keyword evidence="12" id="KW-1185">Reference proteome</keyword>
<organism evidence="12 13">
    <name type="scientific">Parastrongyloides trichosuri</name>
    <name type="common">Possum-specific nematode worm</name>
    <dbReference type="NCBI Taxonomy" id="131310"/>
    <lineage>
        <taxon>Eukaryota</taxon>
        <taxon>Metazoa</taxon>
        <taxon>Ecdysozoa</taxon>
        <taxon>Nematoda</taxon>
        <taxon>Chromadorea</taxon>
        <taxon>Rhabditida</taxon>
        <taxon>Tylenchina</taxon>
        <taxon>Panagrolaimomorpha</taxon>
        <taxon>Strongyloidoidea</taxon>
        <taxon>Strongyloididae</taxon>
        <taxon>Parastrongyloides</taxon>
    </lineage>
</organism>
<dbReference type="PIRSF" id="PIRSF005719">
    <property type="entry name" value="SMC"/>
    <property type="match status" value="1"/>
</dbReference>
<evidence type="ECO:0000259" key="11">
    <source>
        <dbReference type="SMART" id="SM00968"/>
    </source>
</evidence>
<dbReference type="Proteomes" id="UP000038045">
    <property type="component" value="Unplaced"/>
</dbReference>
<keyword evidence="7 8" id="KW-0539">Nucleus</keyword>
<dbReference type="Gene3D" id="3.40.50.300">
    <property type="entry name" value="P-loop containing nucleotide triphosphate hydrolases"/>
    <property type="match status" value="2"/>
</dbReference>
<feature type="coiled-coil region" evidence="9">
    <location>
        <begin position="846"/>
        <end position="1051"/>
    </location>
</feature>
<evidence type="ECO:0000256" key="7">
    <source>
        <dbReference type="ARBA" id="ARBA00023242"/>
    </source>
</evidence>
<feature type="coiled-coil region" evidence="9">
    <location>
        <begin position="783"/>
        <end position="817"/>
    </location>
</feature>
<evidence type="ECO:0000256" key="4">
    <source>
        <dbReference type="ARBA" id="ARBA00022840"/>
    </source>
</evidence>
<dbReference type="GO" id="GO:0000796">
    <property type="term" value="C:condensin complex"/>
    <property type="evidence" value="ECO:0007669"/>
    <property type="project" value="TreeGrafter"/>
</dbReference>
<evidence type="ECO:0000256" key="5">
    <source>
        <dbReference type="ARBA" id="ARBA00023054"/>
    </source>
</evidence>
<dbReference type="PANTHER" id="PTHR18937">
    <property type="entry name" value="STRUCTURAL MAINTENANCE OF CHROMOSOMES SMC FAMILY MEMBER"/>
    <property type="match status" value="1"/>
</dbReference>
<evidence type="ECO:0000256" key="6">
    <source>
        <dbReference type="ARBA" id="ARBA00023067"/>
    </source>
</evidence>
<dbReference type="InterPro" id="IPR024704">
    <property type="entry name" value="SMC"/>
</dbReference>
<evidence type="ECO:0000313" key="12">
    <source>
        <dbReference type="Proteomes" id="UP000038045"/>
    </source>
</evidence>
<reference evidence="13" key="1">
    <citation type="submission" date="2017-02" db="UniProtKB">
        <authorList>
            <consortium name="WormBaseParasite"/>
        </authorList>
    </citation>
    <scope>IDENTIFICATION</scope>
</reference>